<dbReference type="PROSITE" id="PS50144">
    <property type="entry name" value="MATH"/>
    <property type="match status" value="1"/>
</dbReference>
<feature type="domain" description="USP" evidence="13">
    <location>
        <begin position="230"/>
        <end position="557"/>
    </location>
</feature>
<dbReference type="InterPro" id="IPR018200">
    <property type="entry name" value="USP_CS"/>
</dbReference>
<reference evidence="15" key="1">
    <citation type="submission" date="2022-11" db="UniProtKB">
        <authorList>
            <consortium name="WormBaseParasite"/>
        </authorList>
    </citation>
    <scope>IDENTIFICATION</scope>
</reference>
<dbReference type="GO" id="GO:0016579">
    <property type="term" value="P:protein deubiquitination"/>
    <property type="evidence" value="ECO:0007669"/>
    <property type="project" value="InterPro"/>
</dbReference>
<dbReference type="Pfam" id="PF00443">
    <property type="entry name" value="UCH"/>
    <property type="match status" value="1"/>
</dbReference>
<evidence type="ECO:0000256" key="11">
    <source>
        <dbReference type="SAM" id="MobiDB-lite"/>
    </source>
</evidence>
<evidence type="ECO:0000256" key="6">
    <source>
        <dbReference type="ARBA" id="ARBA00022786"/>
    </source>
</evidence>
<dbReference type="SUPFAM" id="SSF49599">
    <property type="entry name" value="TRAF domain-like"/>
    <property type="match status" value="1"/>
</dbReference>
<keyword evidence="14" id="KW-1185">Reference proteome</keyword>
<dbReference type="Pfam" id="PF12436">
    <property type="entry name" value="USP7_ICP0_bdg"/>
    <property type="match status" value="1"/>
</dbReference>
<dbReference type="Pfam" id="PF14533">
    <property type="entry name" value="USP7_C2"/>
    <property type="match status" value="1"/>
</dbReference>
<dbReference type="InterPro" id="IPR050164">
    <property type="entry name" value="Peptidase_C19"/>
</dbReference>
<dbReference type="EC" id="3.4.19.12" evidence="3"/>
<feature type="region of interest" description="Disordered" evidence="11">
    <location>
        <begin position="1"/>
        <end position="51"/>
    </location>
</feature>
<dbReference type="Gene3D" id="2.60.210.10">
    <property type="entry name" value="Apoptosis, Tumor Necrosis Factor Receptor Associated Protein 2, Chain A"/>
    <property type="match status" value="1"/>
</dbReference>
<keyword evidence="8" id="KW-0788">Thiol protease</keyword>
<evidence type="ECO:0000259" key="13">
    <source>
        <dbReference type="PROSITE" id="PS50235"/>
    </source>
</evidence>
<dbReference type="GO" id="GO:0005829">
    <property type="term" value="C:cytosol"/>
    <property type="evidence" value="ECO:0007669"/>
    <property type="project" value="TreeGrafter"/>
</dbReference>
<dbReference type="PROSITE" id="PS50235">
    <property type="entry name" value="USP_3"/>
    <property type="match status" value="1"/>
</dbReference>
<evidence type="ECO:0000256" key="5">
    <source>
        <dbReference type="ARBA" id="ARBA00022670"/>
    </source>
</evidence>
<organism evidence="14 15">
    <name type="scientific">Acrobeloides nanus</name>
    <dbReference type="NCBI Taxonomy" id="290746"/>
    <lineage>
        <taxon>Eukaryota</taxon>
        <taxon>Metazoa</taxon>
        <taxon>Ecdysozoa</taxon>
        <taxon>Nematoda</taxon>
        <taxon>Chromadorea</taxon>
        <taxon>Rhabditida</taxon>
        <taxon>Tylenchina</taxon>
        <taxon>Cephalobomorpha</taxon>
        <taxon>Cephaloboidea</taxon>
        <taxon>Cephalobidae</taxon>
        <taxon>Acrobeloides</taxon>
    </lineage>
</organism>
<evidence type="ECO:0000256" key="10">
    <source>
        <dbReference type="ARBA" id="ARBA00031508"/>
    </source>
</evidence>
<keyword evidence="6" id="KW-0833">Ubl conjugation pathway</keyword>
<dbReference type="FunFam" id="3.90.70.10:FF:000044">
    <property type="entry name" value="Ubiquitin carboxyl-terminal hydrolase 13"/>
    <property type="match status" value="1"/>
</dbReference>
<dbReference type="PROSITE" id="PS00973">
    <property type="entry name" value="USP_2"/>
    <property type="match status" value="1"/>
</dbReference>
<evidence type="ECO:0000256" key="1">
    <source>
        <dbReference type="ARBA" id="ARBA00000707"/>
    </source>
</evidence>
<evidence type="ECO:0000256" key="2">
    <source>
        <dbReference type="ARBA" id="ARBA00009085"/>
    </source>
</evidence>
<dbReference type="InterPro" id="IPR029346">
    <property type="entry name" value="USP_C"/>
</dbReference>
<feature type="domain" description="MATH" evidence="12">
    <location>
        <begin position="75"/>
        <end position="206"/>
    </location>
</feature>
<dbReference type="PANTHER" id="PTHR24006">
    <property type="entry name" value="UBIQUITIN CARBOXYL-TERMINAL HYDROLASE"/>
    <property type="match status" value="1"/>
</dbReference>
<feature type="compositionally biased region" description="Polar residues" evidence="11">
    <location>
        <begin position="1"/>
        <end position="28"/>
    </location>
</feature>
<evidence type="ECO:0000256" key="8">
    <source>
        <dbReference type="ARBA" id="ARBA00022807"/>
    </source>
</evidence>
<evidence type="ECO:0000256" key="4">
    <source>
        <dbReference type="ARBA" id="ARBA00021393"/>
    </source>
</evidence>
<evidence type="ECO:0000256" key="9">
    <source>
        <dbReference type="ARBA" id="ARBA00031500"/>
    </source>
</evidence>
<evidence type="ECO:0000259" key="12">
    <source>
        <dbReference type="PROSITE" id="PS50144"/>
    </source>
</evidence>
<dbReference type="SUPFAM" id="SSF54001">
    <property type="entry name" value="Cysteine proteinases"/>
    <property type="match status" value="1"/>
</dbReference>
<dbReference type="GO" id="GO:0006508">
    <property type="term" value="P:proteolysis"/>
    <property type="evidence" value="ECO:0007669"/>
    <property type="project" value="UniProtKB-KW"/>
</dbReference>
<protein>
    <recommendedName>
        <fullName evidence="4">Ubiquitin carboxyl-terminal hydrolase 7</fullName>
        <ecNumber evidence="3">3.4.19.12</ecNumber>
    </recommendedName>
    <alternativeName>
        <fullName evidence="10">Ubiquitin thioesterase 7</fullName>
    </alternativeName>
    <alternativeName>
        <fullName evidence="9">Ubiquitin-specific-processing protease 7</fullName>
    </alternativeName>
</protein>
<comment type="similarity">
    <text evidence="2">Belongs to the peptidase C19 family.</text>
</comment>
<dbReference type="InterPro" id="IPR002083">
    <property type="entry name" value="MATH/TRAF_dom"/>
</dbReference>
<accession>A0A914DLE8</accession>
<evidence type="ECO:0000313" key="15">
    <source>
        <dbReference type="WBParaSite" id="ACRNAN_scaffold2980.g29560.t1"/>
    </source>
</evidence>
<dbReference type="Gene3D" id="3.90.70.10">
    <property type="entry name" value="Cysteine proteinases"/>
    <property type="match status" value="1"/>
</dbReference>
<dbReference type="GO" id="GO:0005634">
    <property type="term" value="C:nucleus"/>
    <property type="evidence" value="ECO:0007669"/>
    <property type="project" value="TreeGrafter"/>
</dbReference>
<dbReference type="InterPro" id="IPR001394">
    <property type="entry name" value="Peptidase_C19_UCH"/>
</dbReference>
<evidence type="ECO:0000256" key="3">
    <source>
        <dbReference type="ARBA" id="ARBA00012759"/>
    </source>
</evidence>
<dbReference type="InterPro" id="IPR028889">
    <property type="entry name" value="USP"/>
</dbReference>
<dbReference type="PANTHER" id="PTHR24006:SF644">
    <property type="entry name" value="UBIQUITIN CARBOXYL-TERMINAL HYDROLASE 7"/>
    <property type="match status" value="1"/>
</dbReference>
<dbReference type="WBParaSite" id="ACRNAN_scaffold2980.g29560.t1">
    <property type="protein sequence ID" value="ACRNAN_scaffold2980.g29560.t1"/>
    <property type="gene ID" value="ACRNAN_scaffold2980.g29560"/>
</dbReference>
<dbReference type="AlphaFoldDB" id="A0A914DLE8"/>
<feature type="compositionally biased region" description="Acidic residues" evidence="11">
    <location>
        <begin position="32"/>
        <end position="42"/>
    </location>
</feature>
<dbReference type="InterPro" id="IPR008974">
    <property type="entry name" value="TRAF-like"/>
</dbReference>
<keyword evidence="5" id="KW-0645">Protease</keyword>
<dbReference type="InterPro" id="IPR024729">
    <property type="entry name" value="USP7_ICP0-binding_dom"/>
</dbReference>
<dbReference type="Pfam" id="PF22486">
    <property type="entry name" value="MATH_2"/>
    <property type="match status" value="1"/>
</dbReference>
<keyword evidence="7" id="KW-0378">Hydrolase</keyword>
<dbReference type="Proteomes" id="UP000887540">
    <property type="component" value="Unplaced"/>
</dbReference>
<name>A0A914DLE8_9BILA</name>
<comment type="catalytic activity">
    <reaction evidence="1">
        <text>Thiol-dependent hydrolysis of ester, thioester, amide, peptide and isopeptide bonds formed by the C-terminal Gly of ubiquitin (a 76-residue protein attached to proteins as an intracellular targeting signal).</text>
        <dbReference type="EC" id="3.4.19.12"/>
    </reaction>
</comment>
<dbReference type="GO" id="GO:0004843">
    <property type="term" value="F:cysteine-type deubiquitinase activity"/>
    <property type="evidence" value="ECO:0007669"/>
    <property type="project" value="UniProtKB-EC"/>
</dbReference>
<dbReference type="PROSITE" id="PS00972">
    <property type="entry name" value="USP_1"/>
    <property type="match status" value="1"/>
</dbReference>
<sequence length="1195" mass="139184">MQNSFGSSDESSCNSTPDLDNTSNNFSPMQDDIMEIEEETQDFTENTEQPDVQLTTDEVKPIELMVNDDDPYKAEATITFKLKKFSHFVNNLGYRDENRIYSPYVSIRGVLFRLLVLIRRPYYYNDPKCLGVFLQCEVTSHTWKIDAFAILRLHRETSEPVPRVIVHEYSEKENDWGFSTLIRLQELFNPAEGYIKDDTLTLSAEIYADPPRSILSRQPIWNSKLHTGHVGLKNQGATCYMNSILQTLFFTNKLRKAVYQMPTENDDPENSVALAMQRVFYELQFSDLPVLTRKLTKSFGWDSLDSFLQHDVQELCRVLLDNLESKMKSTQVADTIPNLFRGRMKSYVKCKKVDFESSREEPFYDVQLNVKDITNVMDSFRDYTQVEVLDGENKYDAGEYGLQVAEKGVKFLSFPPVLHLQLMRFQYDPTTDQNTKINDRYEFPDILVLNEFIDEKDGEKDDDYTYMLHAVLVHIGTAQGGHYVVYINTGLTKETAEKVVAPNDYNNSTWYKFNDEVVSKAALREAVSANYGGEQTALENFRTVSYANAYMLVYVKKSLIDDVLCPVMPGDIPGYLKDRFELEKAQEEQRRKQREEESLFTELFLVTEENMRNHHGFDLFDQNSLASGDHNAIARLKVEKTMLLTELYDFVAKNLGLKITQFRLWAFSNINAELQTQFDFLESNRPSTIIHLQSIPVSSLLSNRPSTIIHLQSIPVSSLLVHYLPWLFLEVHNMDSDTPEQRLEITDRHRLYFLKYYSHERKLPEYKGCILLPMDEVEELEKKPNHPKICRKLGISEDLSIKYYIDVTPNFFQIHELKKFLVCKNGIIIVVEDAEKTSEENCARSYYEALFYQTTIEFIDVIEGFASSDEAILPFKINIDVQRRLSEMCELIGAHIKHDPTKILLWRSFNGKPYGILKEDYNNDTVNEILEHSYEFTNHKNFSISLTDPRIDHQRKVFYSRLPITVNEYISWKKSVRIIVMNRKFKMKEITVYIARHGKIRDLLDEARKAWPFPDEDVGQIRCVQLLNHHRVIRVVNNEWPIQDMHKYCTQIKDPLIADPKDVRLEEIPRDQLEIGDDERLVPVAHYDKDKSRMFGVPFFTKINEGETFATVHKRLMDRLEVPENDYKKYKFSIERSCTSIPLDPECDSPLIAEYWVVSAENYTAVTPYIGINHMNRMRGVKTGNNADKPIIIHN</sequence>
<dbReference type="CDD" id="cd02659">
    <property type="entry name" value="peptidase_C19C"/>
    <property type="match status" value="1"/>
</dbReference>
<proteinExistence type="inferred from homology"/>
<dbReference type="GO" id="GO:0031647">
    <property type="term" value="P:regulation of protein stability"/>
    <property type="evidence" value="ECO:0007669"/>
    <property type="project" value="TreeGrafter"/>
</dbReference>
<evidence type="ECO:0000256" key="7">
    <source>
        <dbReference type="ARBA" id="ARBA00022801"/>
    </source>
</evidence>
<evidence type="ECO:0000313" key="14">
    <source>
        <dbReference type="Proteomes" id="UP000887540"/>
    </source>
</evidence>
<dbReference type="InterPro" id="IPR038765">
    <property type="entry name" value="Papain-like_cys_pep_sf"/>
</dbReference>